<dbReference type="RefSeq" id="WP_208845778.1">
    <property type="nucleotide sequence ID" value="NZ_JAGGDJ010000001.1"/>
</dbReference>
<reference evidence="1 2" key="1">
    <citation type="submission" date="2021-03" db="EMBL/GenBank/DDBJ databases">
        <title>Paenibacillus artemisicola MWE-103 whole genome sequence.</title>
        <authorList>
            <person name="Ham Y.J."/>
        </authorList>
    </citation>
    <scope>NUCLEOTIDE SEQUENCE [LARGE SCALE GENOMIC DNA]</scope>
    <source>
        <strain evidence="1 2">MWE-103</strain>
    </source>
</reference>
<name>A0ABS3W3P2_9BACL</name>
<proteinExistence type="predicted"/>
<keyword evidence="2" id="KW-1185">Reference proteome</keyword>
<dbReference type="EMBL" id="JAGGDJ010000001">
    <property type="protein sequence ID" value="MBO7742811.1"/>
    <property type="molecule type" value="Genomic_DNA"/>
</dbReference>
<protein>
    <submittedName>
        <fullName evidence="1">Uncharacterized protein</fullName>
    </submittedName>
</protein>
<comment type="caution">
    <text evidence="1">The sequence shown here is derived from an EMBL/GenBank/DDBJ whole genome shotgun (WGS) entry which is preliminary data.</text>
</comment>
<organism evidence="1 2">
    <name type="scientific">Paenibacillus artemisiicola</name>
    <dbReference type="NCBI Taxonomy" id="1172618"/>
    <lineage>
        <taxon>Bacteria</taxon>
        <taxon>Bacillati</taxon>
        <taxon>Bacillota</taxon>
        <taxon>Bacilli</taxon>
        <taxon>Bacillales</taxon>
        <taxon>Paenibacillaceae</taxon>
        <taxon>Paenibacillus</taxon>
    </lineage>
</organism>
<sequence length="114" mass="12132">MRTYRPKSACLLLNLGGFELRMHEHVTVARRLGRTLFSLTGDGLVKVEESAYAVPANVLALSPAELSVWSAMINEQLRAAGFAAGDAIILAAGRRHRGTLPLGTFIGCGIQLGA</sequence>
<evidence type="ECO:0000313" key="2">
    <source>
        <dbReference type="Proteomes" id="UP000670947"/>
    </source>
</evidence>
<dbReference type="Proteomes" id="UP000670947">
    <property type="component" value="Unassembled WGS sequence"/>
</dbReference>
<accession>A0ABS3W3P2</accession>
<gene>
    <name evidence="1" type="ORF">I8J29_01295</name>
</gene>
<evidence type="ECO:0000313" key="1">
    <source>
        <dbReference type="EMBL" id="MBO7742811.1"/>
    </source>
</evidence>